<comment type="caution">
    <text evidence="1">The sequence shown here is derived from an EMBL/GenBank/DDBJ whole genome shotgun (WGS) entry which is preliminary data.</text>
</comment>
<organism evidence="1 2">
    <name type="scientific">Araneus ventricosus</name>
    <name type="common">Orbweaver spider</name>
    <name type="synonym">Epeira ventricosa</name>
    <dbReference type="NCBI Taxonomy" id="182803"/>
    <lineage>
        <taxon>Eukaryota</taxon>
        <taxon>Metazoa</taxon>
        <taxon>Ecdysozoa</taxon>
        <taxon>Arthropoda</taxon>
        <taxon>Chelicerata</taxon>
        <taxon>Arachnida</taxon>
        <taxon>Araneae</taxon>
        <taxon>Araneomorphae</taxon>
        <taxon>Entelegynae</taxon>
        <taxon>Araneoidea</taxon>
        <taxon>Araneidae</taxon>
        <taxon>Araneus</taxon>
    </lineage>
</organism>
<reference evidence="1 2" key="1">
    <citation type="journal article" date="2019" name="Sci. Rep.">
        <title>Orb-weaving spider Araneus ventricosus genome elucidates the spidroin gene catalogue.</title>
        <authorList>
            <person name="Kono N."/>
            <person name="Nakamura H."/>
            <person name="Ohtoshi R."/>
            <person name="Moran D.A.P."/>
            <person name="Shinohara A."/>
            <person name="Yoshida Y."/>
            <person name="Fujiwara M."/>
            <person name="Mori M."/>
            <person name="Tomita M."/>
            <person name="Arakawa K."/>
        </authorList>
    </citation>
    <scope>NUCLEOTIDE SEQUENCE [LARGE SCALE GENOMIC DNA]</scope>
</reference>
<accession>A0A4Y2J5Q9</accession>
<dbReference type="Proteomes" id="UP000499080">
    <property type="component" value="Unassembled WGS sequence"/>
</dbReference>
<dbReference type="AlphaFoldDB" id="A0A4Y2J5Q9"/>
<evidence type="ECO:0000313" key="1">
    <source>
        <dbReference type="EMBL" id="GBM84638.1"/>
    </source>
</evidence>
<keyword evidence="2" id="KW-1185">Reference proteome</keyword>
<proteinExistence type="predicted"/>
<sequence length="108" mass="12110">MHAADAQVSAMYGAQPYYKLTSVANLADKISGFSSFKDFFPSEVLFGDVMGDYGILSSSRRLFRDVMGDYWRLSCMSRSVAENVMGDYWDIISSAVRLFRDVMGDLFG</sequence>
<gene>
    <name evidence="1" type="ORF">AVEN_135629_1</name>
</gene>
<name>A0A4Y2J5Q9_ARAVE</name>
<dbReference type="EMBL" id="BGPR01003174">
    <property type="protein sequence ID" value="GBM84638.1"/>
    <property type="molecule type" value="Genomic_DNA"/>
</dbReference>
<evidence type="ECO:0000313" key="2">
    <source>
        <dbReference type="Proteomes" id="UP000499080"/>
    </source>
</evidence>
<protein>
    <submittedName>
        <fullName evidence="1">Uncharacterized protein</fullName>
    </submittedName>
</protein>